<dbReference type="Pfam" id="PF16116">
    <property type="entry name" value="DUF4832"/>
    <property type="match status" value="1"/>
</dbReference>
<feature type="domain" description="DUF4874" evidence="3">
    <location>
        <begin position="63"/>
        <end position="226"/>
    </location>
</feature>
<feature type="chain" id="PRO_5045602334" evidence="1">
    <location>
        <begin position="22"/>
        <end position="447"/>
    </location>
</feature>
<dbReference type="InterPro" id="IPR032267">
    <property type="entry name" value="DUF4832"/>
</dbReference>
<keyword evidence="1" id="KW-0732">Signal</keyword>
<evidence type="ECO:0000313" key="4">
    <source>
        <dbReference type="EMBL" id="MCO8272793.1"/>
    </source>
</evidence>
<dbReference type="EMBL" id="JAMYJR010000021">
    <property type="protein sequence ID" value="MCO8272793.1"/>
    <property type="molecule type" value="Genomic_DNA"/>
</dbReference>
<feature type="signal peptide" evidence="1">
    <location>
        <begin position="1"/>
        <end position="21"/>
    </location>
</feature>
<name>A0ABT1DPL2_9ACTN</name>
<organism evidence="4 5">
    <name type="scientific">Paractinoplanes aksuensis</name>
    <dbReference type="NCBI Taxonomy" id="2939490"/>
    <lineage>
        <taxon>Bacteria</taxon>
        <taxon>Bacillati</taxon>
        <taxon>Actinomycetota</taxon>
        <taxon>Actinomycetes</taxon>
        <taxon>Micromonosporales</taxon>
        <taxon>Micromonosporaceae</taxon>
        <taxon>Paractinoplanes</taxon>
    </lineage>
</organism>
<protein>
    <submittedName>
        <fullName evidence="4">DUF4832 domain-containing protein</fullName>
    </submittedName>
</protein>
<keyword evidence="5" id="KW-1185">Reference proteome</keyword>
<dbReference type="Pfam" id="PF16173">
    <property type="entry name" value="DUF4874"/>
    <property type="match status" value="1"/>
</dbReference>
<accession>A0ABT1DPL2</accession>
<dbReference type="InterPro" id="IPR013783">
    <property type="entry name" value="Ig-like_fold"/>
</dbReference>
<evidence type="ECO:0000259" key="3">
    <source>
        <dbReference type="Pfam" id="PF16173"/>
    </source>
</evidence>
<comment type="caution">
    <text evidence="4">The sequence shown here is derived from an EMBL/GenBank/DDBJ whole genome shotgun (WGS) entry which is preliminary data.</text>
</comment>
<dbReference type="Proteomes" id="UP001523369">
    <property type="component" value="Unassembled WGS sequence"/>
</dbReference>
<evidence type="ECO:0000256" key="1">
    <source>
        <dbReference type="SAM" id="SignalP"/>
    </source>
</evidence>
<dbReference type="RefSeq" id="WP_253238882.1">
    <property type="nucleotide sequence ID" value="NZ_JAMYJR010000021.1"/>
</dbReference>
<feature type="domain" description="DUF4832" evidence="2">
    <location>
        <begin position="236"/>
        <end position="427"/>
    </location>
</feature>
<sequence>MRLLPVAALAVAVLLPGTASAATSSTSVTRSYAAPASSVTRSYAAPASSVTKTYAATAETIANPGRGFFAYTETQFGAGFEPLAADVGGRTLVYRHYYLRKYQAVDRISAADLALIGADLAIARQAGVKLVLRFSYSSESDADAPRARVLGHIAQLGPVLKANADVIFALQAGFIGQWGEWYYSAHFSSSPGVLTAQNWSDRKAVLAALLAATAPTTLIQVRTPEYKRRLFPAVTRIGLHNDCFLAGTDDYGTYTAPDDTKWLASSTTTLVGGETCDVSARSGWPDAGAEMARYHWTYLNPSFNEQVLASWGAAGRAEVARKLGYRLRLVKATLPAKARPGTQVTARITLANDGYAAPAENRPVQLLLNGAPTKINADPRSWPPGRPITLTVTFKAPPKGTYRLALNLPDASPRLAKTPAYSIHLANPGVWNPTTGWNSLNTTLTVA</sequence>
<gene>
    <name evidence="4" type="ORF">M1L60_19545</name>
</gene>
<evidence type="ECO:0000259" key="2">
    <source>
        <dbReference type="Pfam" id="PF16116"/>
    </source>
</evidence>
<reference evidence="4 5" key="1">
    <citation type="submission" date="2022-06" db="EMBL/GenBank/DDBJ databases">
        <title>New Species of the Genus Actinoplanes, ActinopZanes ferrugineus.</title>
        <authorList>
            <person name="Ding P."/>
        </authorList>
    </citation>
    <scope>NUCLEOTIDE SEQUENCE [LARGE SCALE GENOMIC DNA]</scope>
    <source>
        <strain evidence="4 5">TRM88003</strain>
    </source>
</reference>
<dbReference type="InterPro" id="IPR032379">
    <property type="entry name" value="DUF4874"/>
</dbReference>
<evidence type="ECO:0000313" key="5">
    <source>
        <dbReference type="Proteomes" id="UP001523369"/>
    </source>
</evidence>
<dbReference type="Gene3D" id="2.60.40.10">
    <property type="entry name" value="Immunoglobulins"/>
    <property type="match status" value="1"/>
</dbReference>
<proteinExistence type="predicted"/>